<keyword evidence="11" id="KW-1185">Reference proteome</keyword>
<evidence type="ECO:0000256" key="5">
    <source>
        <dbReference type="ARBA" id="ARBA00022989"/>
    </source>
</evidence>
<dbReference type="GO" id="GO:0005261">
    <property type="term" value="F:monoatomic cation channel activity"/>
    <property type="evidence" value="ECO:0007669"/>
    <property type="project" value="TreeGrafter"/>
</dbReference>
<dbReference type="Pfam" id="PF14798">
    <property type="entry name" value="Ca_hom_mod"/>
    <property type="match status" value="1"/>
</dbReference>
<reference evidence="10 11" key="1">
    <citation type="journal article" date="2018" name="Nat. Ecol. Evol.">
        <title>Shark genomes provide insights into elasmobranch evolution and the origin of vertebrates.</title>
        <authorList>
            <person name="Hara Y"/>
            <person name="Yamaguchi K"/>
            <person name="Onimaru K"/>
            <person name="Kadota M"/>
            <person name="Koyanagi M"/>
            <person name="Keeley SD"/>
            <person name="Tatsumi K"/>
            <person name="Tanaka K"/>
            <person name="Motone F"/>
            <person name="Kageyama Y"/>
            <person name="Nozu R"/>
            <person name="Adachi N"/>
            <person name="Nishimura O"/>
            <person name="Nakagawa R"/>
            <person name="Tanegashima C"/>
            <person name="Kiyatake I"/>
            <person name="Matsumoto R"/>
            <person name="Murakumo K"/>
            <person name="Nishida K"/>
            <person name="Terakita A"/>
            <person name="Kuratani S"/>
            <person name="Sato K"/>
            <person name="Hyodo S Kuraku.S."/>
        </authorList>
    </citation>
    <scope>NUCLEOTIDE SEQUENCE [LARGE SCALE GENOMIC DNA]</scope>
</reference>
<evidence type="ECO:0000256" key="3">
    <source>
        <dbReference type="ARBA" id="ARBA00022448"/>
    </source>
</evidence>
<comment type="caution">
    <text evidence="10">The sequence shown here is derived from an EMBL/GenBank/DDBJ whole genome shotgun (WGS) entry which is preliminary data.</text>
</comment>
<evidence type="ECO:0000256" key="2">
    <source>
        <dbReference type="ARBA" id="ARBA00008497"/>
    </source>
</evidence>
<comment type="subcellular location">
    <subcellularLocation>
        <location evidence="1">Membrane</location>
        <topology evidence="1">Multi-pass membrane protein</topology>
    </subcellularLocation>
</comment>
<keyword evidence="7 9" id="KW-0472">Membrane</keyword>
<evidence type="ECO:0000313" key="10">
    <source>
        <dbReference type="EMBL" id="GCB77426.1"/>
    </source>
</evidence>
<feature type="transmembrane region" description="Helical" evidence="9">
    <location>
        <begin position="50"/>
        <end position="75"/>
    </location>
</feature>
<comment type="similarity">
    <text evidence="2">Belongs to the CALHM family.</text>
</comment>
<evidence type="ECO:0000313" key="11">
    <source>
        <dbReference type="Proteomes" id="UP000288216"/>
    </source>
</evidence>
<evidence type="ECO:0000256" key="6">
    <source>
        <dbReference type="ARBA" id="ARBA00023065"/>
    </source>
</evidence>
<keyword evidence="8" id="KW-0407">Ion channel</keyword>
<keyword evidence="5 9" id="KW-1133">Transmembrane helix</keyword>
<keyword evidence="4 9" id="KW-0812">Transmembrane</keyword>
<dbReference type="PANTHER" id="PTHR32261:SF5">
    <property type="entry name" value="CALCIUM HOMEOSTASIS MODULATOR PROTEIN 4"/>
    <property type="match status" value="1"/>
</dbReference>
<protein>
    <submittedName>
        <fullName evidence="10">Uncharacterized protein</fullName>
    </submittedName>
</protein>
<keyword evidence="3" id="KW-0813">Transport</keyword>
<dbReference type="Proteomes" id="UP000288216">
    <property type="component" value="Unassembled WGS sequence"/>
</dbReference>
<evidence type="ECO:0000256" key="1">
    <source>
        <dbReference type="ARBA" id="ARBA00004141"/>
    </source>
</evidence>
<proteinExistence type="inferred from homology"/>
<accession>A0A401PWC1</accession>
<dbReference type="InterPro" id="IPR029569">
    <property type="entry name" value="CALHM"/>
</dbReference>
<keyword evidence="6" id="KW-0406">Ion transport</keyword>
<organism evidence="10 11">
    <name type="scientific">Scyliorhinus torazame</name>
    <name type="common">Cloudy catshark</name>
    <name type="synonym">Catulus torazame</name>
    <dbReference type="NCBI Taxonomy" id="75743"/>
    <lineage>
        <taxon>Eukaryota</taxon>
        <taxon>Metazoa</taxon>
        <taxon>Chordata</taxon>
        <taxon>Craniata</taxon>
        <taxon>Vertebrata</taxon>
        <taxon>Chondrichthyes</taxon>
        <taxon>Elasmobranchii</taxon>
        <taxon>Galeomorphii</taxon>
        <taxon>Galeoidea</taxon>
        <taxon>Carcharhiniformes</taxon>
        <taxon>Scyliorhinidae</taxon>
        <taxon>Scyliorhinus</taxon>
    </lineage>
</organism>
<dbReference type="EMBL" id="BFAA01008982">
    <property type="protein sequence ID" value="GCB77426.1"/>
    <property type="molecule type" value="Genomic_DNA"/>
</dbReference>
<feature type="transmembrane region" description="Helical" evidence="9">
    <location>
        <begin position="137"/>
        <end position="156"/>
    </location>
</feature>
<dbReference type="OMA" id="HTWADES"/>
<sequence length="267" mass="30692">MYFLPSINYTTSWRVNEQQTKDFNKGSDTACSTHCGLFAGVKTKEESQKLLKCITGTAVIAPVTWVAVILLNGMYYQCGMSEFLSVDSWKVFENLTLQERKNILARFPCPKVSIREINNISEIRNEGNRLLLFQSQVTGWILIMSVTIIAFLAVCIPRYCSPLSFLHLSYWAQYLENEDLLFQRAVKKHSQLYALKHIKKFLGLTPEEKDVKKIRLPARNDWKMISGINVFSKLEHDPCQYSLLHTWADESTSESKYIPVDDVAFEA</sequence>
<dbReference type="AlphaFoldDB" id="A0A401PWC1"/>
<evidence type="ECO:0000256" key="4">
    <source>
        <dbReference type="ARBA" id="ARBA00022692"/>
    </source>
</evidence>
<name>A0A401PWC1_SCYTO</name>
<evidence type="ECO:0000256" key="7">
    <source>
        <dbReference type="ARBA" id="ARBA00023136"/>
    </source>
</evidence>
<evidence type="ECO:0000256" key="8">
    <source>
        <dbReference type="ARBA" id="ARBA00023303"/>
    </source>
</evidence>
<dbReference type="PANTHER" id="PTHR32261">
    <property type="entry name" value="CALCIUM HOMEOSTASIS MODULATOR PROTEIN"/>
    <property type="match status" value="1"/>
</dbReference>
<gene>
    <name evidence="10" type="ORF">scyTo_0015663</name>
</gene>
<dbReference type="GO" id="GO:0005886">
    <property type="term" value="C:plasma membrane"/>
    <property type="evidence" value="ECO:0007669"/>
    <property type="project" value="TreeGrafter"/>
</dbReference>
<dbReference type="GO" id="GO:1904669">
    <property type="term" value="P:ATP export"/>
    <property type="evidence" value="ECO:0007669"/>
    <property type="project" value="UniProtKB-ARBA"/>
</dbReference>
<evidence type="ECO:0000256" key="9">
    <source>
        <dbReference type="SAM" id="Phobius"/>
    </source>
</evidence>
<dbReference type="OrthoDB" id="9827748at2759"/>
<dbReference type="STRING" id="75743.A0A401PWC1"/>